<dbReference type="EC" id="4.1.1.21" evidence="2"/>
<accession>A0A3P7N152</accession>
<feature type="domain" description="PurE" evidence="3">
    <location>
        <begin position="10"/>
        <end position="68"/>
    </location>
</feature>
<dbReference type="OrthoDB" id="9991235at2759"/>
<dbReference type="Gene3D" id="3.40.50.1970">
    <property type="match status" value="1"/>
</dbReference>
<keyword evidence="5" id="KW-1185">Reference proteome</keyword>
<evidence type="ECO:0000313" key="5">
    <source>
        <dbReference type="Proteomes" id="UP000271889"/>
    </source>
</evidence>
<dbReference type="EMBL" id="UYRV01122258">
    <property type="protein sequence ID" value="VDN33160.1"/>
    <property type="molecule type" value="Genomic_DNA"/>
</dbReference>
<dbReference type="GO" id="GO:0004638">
    <property type="term" value="F:phosphoribosylaminoimidazole carboxylase activity"/>
    <property type="evidence" value="ECO:0007669"/>
    <property type="project" value="UniProtKB-EC"/>
</dbReference>
<evidence type="ECO:0000259" key="3">
    <source>
        <dbReference type="Pfam" id="PF00731"/>
    </source>
</evidence>
<protein>
    <recommendedName>
        <fullName evidence="2">phosphoribosylaminoimidazole carboxylase</fullName>
        <ecNumber evidence="2">4.1.1.21</ecNumber>
    </recommendedName>
</protein>
<organism evidence="4 5">
    <name type="scientific">Cylicostephanus goldi</name>
    <name type="common">Nematode worm</name>
    <dbReference type="NCBI Taxonomy" id="71465"/>
    <lineage>
        <taxon>Eukaryota</taxon>
        <taxon>Metazoa</taxon>
        <taxon>Ecdysozoa</taxon>
        <taxon>Nematoda</taxon>
        <taxon>Chromadorea</taxon>
        <taxon>Rhabditida</taxon>
        <taxon>Rhabditina</taxon>
        <taxon>Rhabditomorpha</taxon>
        <taxon>Strongyloidea</taxon>
        <taxon>Strongylidae</taxon>
        <taxon>Cylicostephanus</taxon>
    </lineage>
</organism>
<dbReference type="Proteomes" id="UP000271889">
    <property type="component" value="Unassembled WGS sequence"/>
</dbReference>
<sequence>MATYSTITVIIQVINCPPLTESDIQLDLWSSLRMPTGIGCTTVFGAEEAALAAAKILALHDYMIYGRILCQQLSNFNKIINAERTIEKETERNGEKRQNGIH</sequence>
<reference evidence="4 5" key="1">
    <citation type="submission" date="2018-11" db="EMBL/GenBank/DDBJ databases">
        <authorList>
            <consortium name="Pathogen Informatics"/>
        </authorList>
    </citation>
    <scope>NUCLEOTIDE SEQUENCE [LARGE SCALE GENOMIC DNA]</scope>
</reference>
<dbReference type="SUPFAM" id="SSF52255">
    <property type="entry name" value="N5-CAIR mutase (phosphoribosylaminoimidazole carboxylase, PurE)"/>
    <property type="match status" value="1"/>
</dbReference>
<evidence type="ECO:0000256" key="1">
    <source>
        <dbReference type="ARBA" id="ARBA00004747"/>
    </source>
</evidence>
<dbReference type="GO" id="GO:0006189">
    <property type="term" value="P:'de novo' IMP biosynthetic process"/>
    <property type="evidence" value="ECO:0007669"/>
    <property type="project" value="UniProtKB-UniPathway"/>
</dbReference>
<gene>
    <name evidence="4" type="ORF">CGOC_LOCUS12313</name>
</gene>
<evidence type="ECO:0000256" key="2">
    <source>
        <dbReference type="ARBA" id="ARBA00012329"/>
    </source>
</evidence>
<dbReference type="InterPro" id="IPR000031">
    <property type="entry name" value="PurE_dom"/>
</dbReference>
<name>A0A3P7N152_CYLGO</name>
<evidence type="ECO:0000313" key="4">
    <source>
        <dbReference type="EMBL" id="VDN33160.1"/>
    </source>
</evidence>
<dbReference type="UniPathway" id="UPA00074">
    <property type="reaction ID" value="UER00130"/>
</dbReference>
<dbReference type="Pfam" id="PF00731">
    <property type="entry name" value="AIRC"/>
    <property type="match status" value="1"/>
</dbReference>
<proteinExistence type="predicted"/>
<dbReference type="AlphaFoldDB" id="A0A3P7N152"/>
<comment type="pathway">
    <text evidence="1">Purine metabolism; IMP biosynthesis via de novo pathway; 5-amino-1-(5-phospho-D-ribosyl)imidazole-4-carboxylate from 5-amino-1-(5-phospho-D-ribosyl)imidazole (carboxylase route): step 1/1.</text>
</comment>